<keyword evidence="2" id="KW-1185">Reference proteome</keyword>
<comment type="caution">
    <text evidence="1">The sequence shown here is derived from an EMBL/GenBank/DDBJ whole genome shotgun (WGS) entry which is preliminary data.</text>
</comment>
<protein>
    <submittedName>
        <fullName evidence="1">Uncharacterized protein</fullName>
    </submittedName>
</protein>
<dbReference type="Proteomes" id="UP001549204">
    <property type="component" value="Unassembled WGS sequence"/>
</dbReference>
<gene>
    <name evidence="1" type="ORF">ABID19_006857</name>
</gene>
<reference evidence="1 2" key="1">
    <citation type="submission" date="2024-06" db="EMBL/GenBank/DDBJ databases">
        <title>Genomic Encyclopedia of Type Strains, Phase IV (KMG-IV): sequencing the most valuable type-strain genomes for metagenomic binning, comparative biology and taxonomic classification.</title>
        <authorList>
            <person name="Goeker M."/>
        </authorList>
    </citation>
    <scope>NUCLEOTIDE SEQUENCE [LARGE SCALE GENOMIC DNA]</scope>
    <source>
        <strain evidence="1 2">DSM 100022</strain>
    </source>
</reference>
<dbReference type="EMBL" id="JBEPMC010000023">
    <property type="protein sequence ID" value="MET3583791.1"/>
    <property type="molecule type" value="Genomic_DNA"/>
</dbReference>
<proteinExistence type="predicted"/>
<sequence length="34" mass="3520">MGAFAQACPTALLVIGGSARSPGKSHSFGRRIFQ</sequence>
<evidence type="ECO:0000313" key="2">
    <source>
        <dbReference type="Proteomes" id="UP001549204"/>
    </source>
</evidence>
<evidence type="ECO:0000313" key="1">
    <source>
        <dbReference type="EMBL" id="MET3583791.1"/>
    </source>
</evidence>
<name>A0ABV2GZS8_9HYPH</name>
<accession>A0ABV2GZS8</accession>
<organism evidence="1 2">
    <name type="scientific">Mesorhizobium robiniae</name>
    <dbReference type="NCBI Taxonomy" id="559315"/>
    <lineage>
        <taxon>Bacteria</taxon>
        <taxon>Pseudomonadati</taxon>
        <taxon>Pseudomonadota</taxon>
        <taxon>Alphaproteobacteria</taxon>
        <taxon>Hyphomicrobiales</taxon>
        <taxon>Phyllobacteriaceae</taxon>
        <taxon>Mesorhizobium</taxon>
    </lineage>
</organism>